<dbReference type="Proteomes" id="UP000663887">
    <property type="component" value="Unassembled WGS sequence"/>
</dbReference>
<comment type="caution">
    <text evidence="5">The sequence shown here is derived from an EMBL/GenBank/DDBJ whole genome shotgun (WGS) entry which is preliminary data.</text>
</comment>
<reference evidence="5" key="1">
    <citation type="submission" date="2021-02" db="EMBL/GenBank/DDBJ databases">
        <authorList>
            <person name="Nowell W R."/>
        </authorList>
    </citation>
    <scope>NUCLEOTIDE SEQUENCE</scope>
</reference>
<gene>
    <name evidence="5" type="ORF">OVN521_LOCUS19369</name>
    <name evidence="4" type="ORF">UXM345_LOCUS7662</name>
    <name evidence="3" type="ORF">WKI299_LOCUS35411</name>
    <name evidence="2" type="ORF">XDN619_LOCUS32016</name>
</gene>
<evidence type="ECO:0000313" key="3">
    <source>
        <dbReference type="EMBL" id="CAF2218956.1"/>
    </source>
</evidence>
<evidence type="ECO:0000313" key="5">
    <source>
        <dbReference type="EMBL" id="CAF4074074.1"/>
    </source>
</evidence>
<proteinExistence type="predicted"/>
<name>A0A819T5B3_9BILA</name>
<protein>
    <submittedName>
        <fullName evidence="5">Uncharacterized protein</fullName>
    </submittedName>
</protein>
<evidence type="ECO:0000256" key="1">
    <source>
        <dbReference type="SAM" id="MobiDB-lite"/>
    </source>
</evidence>
<evidence type="ECO:0000313" key="2">
    <source>
        <dbReference type="EMBL" id="CAF2185890.1"/>
    </source>
</evidence>
<organism evidence="5 6">
    <name type="scientific">Rotaria magnacalcarata</name>
    <dbReference type="NCBI Taxonomy" id="392030"/>
    <lineage>
        <taxon>Eukaryota</taxon>
        <taxon>Metazoa</taxon>
        <taxon>Spiralia</taxon>
        <taxon>Gnathifera</taxon>
        <taxon>Rotifera</taxon>
        <taxon>Eurotatoria</taxon>
        <taxon>Bdelloidea</taxon>
        <taxon>Philodinida</taxon>
        <taxon>Philodinidae</taxon>
        <taxon>Rotaria</taxon>
    </lineage>
</organism>
<keyword evidence="6" id="KW-1185">Reference proteome</keyword>
<dbReference type="AlphaFoldDB" id="A0A819T5B3"/>
<dbReference type="EMBL" id="CAJNRG010015903">
    <property type="protein sequence ID" value="CAF2185890.1"/>
    <property type="molecule type" value="Genomic_DNA"/>
</dbReference>
<feature type="region of interest" description="Disordered" evidence="1">
    <location>
        <begin position="34"/>
        <end position="61"/>
    </location>
</feature>
<accession>A0A819T5B3</accession>
<dbReference type="EMBL" id="CAJOBG010003644">
    <property type="protein sequence ID" value="CAF4074074.1"/>
    <property type="molecule type" value="Genomic_DNA"/>
</dbReference>
<dbReference type="Proteomes" id="UP000663856">
    <property type="component" value="Unassembled WGS sequence"/>
</dbReference>
<dbReference type="EMBL" id="CAJNRF010017061">
    <property type="protein sequence ID" value="CAF2218956.1"/>
    <property type="molecule type" value="Genomic_DNA"/>
</dbReference>
<dbReference type="EMBL" id="CAJOBF010000641">
    <property type="protein sequence ID" value="CAF3848093.1"/>
    <property type="molecule type" value="Genomic_DNA"/>
</dbReference>
<evidence type="ECO:0000313" key="6">
    <source>
        <dbReference type="Proteomes" id="UP000663866"/>
    </source>
</evidence>
<dbReference type="Proteomes" id="UP000663842">
    <property type="component" value="Unassembled WGS sequence"/>
</dbReference>
<evidence type="ECO:0000313" key="4">
    <source>
        <dbReference type="EMBL" id="CAF3848093.1"/>
    </source>
</evidence>
<dbReference type="Proteomes" id="UP000663866">
    <property type="component" value="Unassembled WGS sequence"/>
</dbReference>
<sequence>MSLDGGDNLATDDVLPFADYEIVAEVHVDRPTFHDSKHSNITRLSKKSRKKQSNVDSNKGPAKLHYAASSVYFENTQEENNFIKFIPYTGPSNTLHLGKPLYLPQLISNTTDDSTASFQRFIQDYDRVIESLTSSLENVSLSVYLRFGISYITKMDTTRDQSMSLRDFSILRIQGHKLKTSFYTCKGVTSPKRLLTTITKLDYHQISSNTYSYEVQLHGVKNNAGSIIQFQYDQQFYCNSVFFRQDYPINFDFIRNKTSSVFCSIDDSYSDIFDFRIQLARGKKLSKTDPFVLDTLRGVPIDRVLYIDTKTQLLHVSSKLKKFVKYLKCIRSSSYQNFDDQFIIHIGTYEEFQLNSQGECEPLMKASNTMTIELLDVKTKPSGKKLYDTGMWFSTLCQTCVDLPTTAIGELSSKSCKWFSSIFGWGKKYNQSVTQMNVSQLTTYKTHQSNATYTSEELALVKRILSEENLQNVLLNRNKEKSNDRNDIEQTFEDIMKILKATVAPSANEAIKKVERAYRLICKELMQS</sequence>